<gene>
    <name evidence="2" type="ORF">OIK40_12845</name>
</gene>
<feature type="region of interest" description="Disordered" evidence="1">
    <location>
        <begin position="31"/>
        <end position="78"/>
    </location>
</feature>
<keyword evidence="3" id="KW-1185">Reference proteome</keyword>
<dbReference type="RefSeq" id="WP_273678738.1">
    <property type="nucleotide sequence ID" value="NZ_JAQQXQ010000010.1"/>
</dbReference>
<evidence type="ECO:0000256" key="1">
    <source>
        <dbReference type="SAM" id="MobiDB-lite"/>
    </source>
</evidence>
<name>A0ABT5JTP1_9SPHN</name>
<reference evidence="2 3" key="1">
    <citation type="submission" date="2022-10" db="EMBL/GenBank/DDBJ databases">
        <title>Erythrobacter sp. sf7 Genome sequencing.</title>
        <authorList>
            <person name="Park S."/>
        </authorList>
    </citation>
    <scope>NUCLEOTIDE SEQUENCE [LARGE SCALE GENOMIC DNA]</scope>
    <source>
        <strain evidence="3">sf7</strain>
    </source>
</reference>
<accession>A0ABT5JTP1</accession>
<protein>
    <submittedName>
        <fullName evidence="2">Uncharacterized protein</fullName>
    </submittedName>
</protein>
<evidence type="ECO:0000313" key="2">
    <source>
        <dbReference type="EMBL" id="MDC8755530.1"/>
    </source>
</evidence>
<evidence type="ECO:0000313" key="3">
    <source>
        <dbReference type="Proteomes" id="UP001216558"/>
    </source>
</evidence>
<comment type="caution">
    <text evidence="2">The sequence shown here is derived from an EMBL/GenBank/DDBJ whole genome shotgun (WGS) entry which is preliminary data.</text>
</comment>
<dbReference type="EMBL" id="JAQQXQ010000010">
    <property type="protein sequence ID" value="MDC8755530.1"/>
    <property type="molecule type" value="Genomic_DNA"/>
</dbReference>
<organism evidence="2 3">
    <name type="scientific">Erythrobacter fulvus</name>
    <dbReference type="NCBI Taxonomy" id="2987523"/>
    <lineage>
        <taxon>Bacteria</taxon>
        <taxon>Pseudomonadati</taxon>
        <taxon>Pseudomonadota</taxon>
        <taxon>Alphaproteobacteria</taxon>
        <taxon>Sphingomonadales</taxon>
        <taxon>Erythrobacteraceae</taxon>
        <taxon>Erythrobacter/Porphyrobacter group</taxon>
        <taxon>Erythrobacter</taxon>
    </lineage>
</organism>
<sequence>MGLVFDPAALGGLAGLIAVASWALGRIHGSRAGPARPDRAGMPADVPSAEVGAVSSRAHGGSNARAATSPCQQRAQEERRALLSRPVALAELHAEVTAIRRDERILERAPDSREPIILRSSVEGGAAVCRYIGLSGRPTCPAATRSACPDRQACGGMAAEPMMPALSDRM</sequence>
<feature type="compositionally biased region" description="Polar residues" evidence="1">
    <location>
        <begin position="65"/>
        <end position="74"/>
    </location>
</feature>
<dbReference type="Proteomes" id="UP001216558">
    <property type="component" value="Unassembled WGS sequence"/>
</dbReference>
<proteinExistence type="predicted"/>